<dbReference type="AlphaFoldDB" id="A0A8A4TLX7"/>
<dbReference type="GO" id="GO:0004803">
    <property type="term" value="F:transposase activity"/>
    <property type="evidence" value="ECO:0007669"/>
    <property type="project" value="InterPro"/>
</dbReference>
<evidence type="ECO:0000259" key="1">
    <source>
        <dbReference type="SMART" id="SM01321"/>
    </source>
</evidence>
<dbReference type="EMBL" id="CP071793">
    <property type="protein sequence ID" value="QTD50112.1"/>
    <property type="molecule type" value="Genomic_DNA"/>
</dbReference>
<dbReference type="GO" id="GO:0006313">
    <property type="term" value="P:DNA transposition"/>
    <property type="evidence" value="ECO:0007669"/>
    <property type="project" value="InterPro"/>
</dbReference>
<dbReference type="Proteomes" id="UP000663929">
    <property type="component" value="Chromosome"/>
</dbReference>
<dbReference type="SUPFAM" id="SSF143422">
    <property type="entry name" value="Transposase IS200-like"/>
    <property type="match status" value="1"/>
</dbReference>
<evidence type="ECO:0000313" key="3">
    <source>
        <dbReference type="Proteomes" id="UP000663929"/>
    </source>
</evidence>
<gene>
    <name evidence="2" type="ORF">J3U87_31395</name>
</gene>
<evidence type="ECO:0000313" key="2">
    <source>
        <dbReference type="EMBL" id="QTD50112.1"/>
    </source>
</evidence>
<dbReference type="InterPro" id="IPR036515">
    <property type="entry name" value="Transposase_17_sf"/>
</dbReference>
<dbReference type="GO" id="GO:0003677">
    <property type="term" value="F:DNA binding"/>
    <property type="evidence" value="ECO:0007669"/>
    <property type="project" value="InterPro"/>
</dbReference>
<feature type="domain" description="Transposase IS200-like" evidence="1">
    <location>
        <begin position="13"/>
        <end position="188"/>
    </location>
</feature>
<proteinExistence type="predicted"/>
<dbReference type="RefSeq" id="WP_237379743.1">
    <property type="nucleotide sequence ID" value="NZ_CP071793.1"/>
</dbReference>
<dbReference type="Gene3D" id="3.30.70.1290">
    <property type="entry name" value="Transposase IS200-like"/>
    <property type="match status" value="1"/>
</dbReference>
<sequence length="351" mass="40148">MTTARSSIVKDGIEGVYHCISRCVRRAFLCGRDSITNRNFEHRKQWIHQRLVVLADIFLIDVCGYAIMDNHLHVILRNRPDLAADCSDQDIASRWWRLFPKRRNRWHQPEQPTEEELAALLAGQDRAAELRQRLASISWFMRCLKEPIARRANAEDQCTGRFWEGRFKSVALLDQAAILTCSAYVDLNPIRAGIAPTPEASAYTSVQERIQARQARRKRNAIESALISKQVANGDSNEAKKLPRDHWLCPLRDEGNRRGYLNIELDDYLELLDWTGRQIVEDKKGAVPAHLAPILTRLEVDHEQWLRSSRKFGSMFYRVAGTLSRMTQAALGAGQQWLKGMHAGHIAFLNG</sequence>
<keyword evidence="3" id="KW-1185">Reference proteome</keyword>
<reference evidence="2" key="1">
    <citation type="submission" date="2021-03" db="EMBL/GenBank/DDBJ databases">
        <title>Acanthopleuribacteraceae sp. M133.</title>
        <authorList>
            <person name="Wang G."/>
        </authorList>
    </citation>
    <scope>NUCLEOTIDE SEQUENCE</scope>
    <source>
        <strain evidence="2">M133</strain>
    </source>
</reference>
<dbReference type="PANTHER" id="PTHR34322">
    <property type="entry name" value="TRANSPOSASE, Y1_TNP DOMAIN-CONTAINING"/>
    <property type="match status" value="1"/>
</dbReference>
<dbReference type="PANTHER" id="PTHR34322:SF2">
    <property type="entry name" value="TRANSPOSASE IS200-LIKE DOMAIN-CONTAINING PROTEIN"/>
    <property type="match status" value="1"/>
</dbReference>
<name>A0A8A4TLX7_SULCO</name>
<dbReference type="InterPro" id="IPR002686">
    <property type="entry name" value="Transposase_17"/>
</dbReference>
<dbReference type="KEGG" id="scor:J3U87_31395"/>
<organism evidence="2 3">
    <name type="scientific">Sulfidibacter corallicola</name>
    <dbReference type="NCBI Taxonomy" id="2818388"/>
    <lineage>
        <taxon>Bacteria</taxon>
        <taxon>Pseudomonadati</taxon>
        <taxon>Acidobacteriota</taxon>
        <taxon>Holophagae</taxon>
        <taxon>Acanthopleuribacterales</taxon>
        <taxon>Acanthopleuribacteraceae</taxon>
        <taxon>Sulfidibacter</taxon>
    </lineage>
</organism>
<dbReference type="SMART" id="SM01321">
    <property type="entry name" value="Y1_Tnp"/>
    <property type="match status" value="1"/>
</dbReference>
<protein>
    <recommendedName>
        <fullName evidence="1">Transposase IS200-like domain-containing protein</fullName>
    </recommendedName>
</protein>
<accession>A0A8A4TLX7</accession>